<sequence length="149" mass="17234">MHNAQKHTANFAGLDPELPMDKISWKSQKDFPPDRHPAFGQLYLHLLIHKISSLVLGEEQWKKAQVNIRILINGLATLQVPSRELDTNTEKLPDVVKRPVMVDVCPDKQYAKQFNLYLIKDQTQIIPSSEPEMRRESSSENDMQFRDLL</sequence>
<evidence type="ECO:0000256" key="1">
    <source>
        <dbReference type="SAM" id="MobiDB-lite"/>
    </source>
</evidence>
<keyword evidence="3" id="KW-1185">Reference proteome</keyword>
<feature type="region of interest" description="Disordered" evidence="1">
    <location>
        <begin position="128"/>
        <end position="149"/>
    </location>
</feature>
<gene>
    <name evidence="2" type="ORF">G2W53_006671</name>
</gene>
<protein>
    <submittedName>
        <fullName evidence="2">Uncharacterized protein</fullName>
    </submittedName>
</protein>
<dbReference type="EMBL" id="JAAIUW010000003">
    <property type="protein sequence ID" value="KAF7838189.1"/>
    <property type="molecule type" value="Genomic_DNA"/>
</dbReference>
<evidence type="ECO:0000313" key="2">
    <source>
        <dbReference type="EMBL" id="KAF7838189.1"/>
    </source>
</evidence>
<accession>A0A834X5H7</accession>
<organism evidence="2 3">
    <name type="scientific">Senna tora</name>
    <dbReference type="NCBI Taxonomy" id="362788"/>
    <lineage>
        <taxon>Eukaryota</taxon>
        <taxon>Viridiplantae</taxon>
        <taxon>Streptophyta</taxon>
        <taxon>Embryophyta</taxon>
        <taxon>Tracheophyta</taxon>
        <taxon>Spermatophyta</taxon>
        <taxon>Magnoliopsida</taxon>
        <taxon>eudicotyledons</taxon>
        <taxon>Gunneridae</taxon>
        <taxon>Pentapetalae</taxon>
        <taxon>rosids</taxon>
        <taxon>fabids</taxon>
        <taxon>Fabales</taxon>
        <taxon>Fabaceae</taxon>
        <taxon>Caesalpinioideae</taxon>
        <taxon>Cassia clade</taxon>
        <taxon>Senna</taxon>
    </lineage>
</organism>
<evidence type="ECO:0000313" key="3">
    <source>
        <dbReference type="Proteomes" id="UP000634136"/>
    </source>
</evidence>
<proteinExistence type="predicted"/>
<dbReference type="AlphaFoldDB" id="A0A834X5H7"/>
<feature type="compositionally biased region" description="Basic and acidic residues" evidence="1">
    <location>
        <begin position="131"/>
        <end position="149"/>
    </location>
</feature>
<dbReference type="Proteomes" id="UP000634136">
    <property type="component" value="Unassembled WGS sequence"/>
</dbReference>
<name>A0A834X5H7_9FABA</name>
<comment type="caution">
    <text evidence="2">The sequence shown here is derived from an EMBL/GenBank/DDBJ whole genome shotgun (WGS) entry which is preliminary data.</text>
</comment>
<reference evidence="2" key="1">
    <citation type="submission" date="2020-09" db="EMBL/GenBank/DDBJ databases">
        <title>Genome-Enabled Discovery of Anthraquinone Biosynthesis in Senna tora.</title>
        <authorList>
            <person name="Kang S.-H."/>
            <person name="Pandey R.P."/>
            <person name="Lee C.-M."/>
            <person name="Sim J.-S."/>
            <person name="Jeong J.-T."/>
            <person name="Choi B.-S."/>
            <person name="Jung M."/>
            <person name="Ginzburg D."/>
            <person name="Zhao K."/>
            <person name="Won S.Y."/>
            <person name="Oh T.-J."/>
            <person name="Yu Y."/>
            <person name="Kim N.-H."/>
            <person name="Lee O.R."/>
            <person name="Lee T.-H."/>
            <person name="Bashyal P."/>
            <person name="Kim T.-S."/>
            <person name="Lee W.-H."/>
            <person name="Kawkins C."/>
            <person name="Kim C.-K."/>
            <person name="Kim J.S."/>
            <person name="Ahn B.O."/>
            <person name="Rhee S.Y."/>
            <person name="Sohng J.K."/>
        </authorList>
    </citation>
    <scope>NUCLEOTIDE SEQUENCE</scope>
    <source>
        <tissue evidence="2">Leaf</tissue>
    </source>
</reference>